<evidence type="ECO:0000313" key="2">
    <source>
        <dbReference type="Proteomes" id="UP001291653"/>
    </source>
</evidence>
<dbReference type="InterPro" id="IPR011990">
    <property type="entry name" value="TPR-like_helical_dom_sf"/>
</dbReference>
<protein>
    <submittedName>
        <fullName evidence="1">Tetratricopeptide repeat protein</fullName>
    </submittedName>
</protein>
<dbReference type="EMBL" id="BSBI01000002">
    <property type="protein sequence ID" value="GLF94089.1"/>
    <property type="molecule type" value="Genomic_DNA"/>
</dbReference>
<organism evidence="1 2">
    <name type="scientific">Streptomyces yaizuensis</name>
    <dbReference type="NCBI Taxonomy" id="2989713"/>
    <lineage>
        <taxon>Bacteria</taxon>
        <taxon>Bacillati</taxon>
        <taxon>Actinomycetota</taxon>
        <taxon>Actinomycetes</taxon>
        <taxon>Kitasatosporales</taxon>
        <taxon>Streptomycetaceae</taxon>
        <taxon>Streptomyces</taxon>
    </lineage>
</organism>
<reference evidence="1 2" key="1">
    <citation type="submission" date="2022-10" db="EMBL/GenBank/DDBJ databases">
        <title>Draft genome sequence of Streptomyces sp. YSPA8.</title>
        <authorList>
            <person name="Moriuchi R."/>
            <person name="Dohra H."/>
            <person name="Yamamura H."/>
            <person name="Kodani S."/>
        </authorList>
    </citation>
    <scope>NUCLEOTIDE SEQUENCE [LARGE SCALE GENOMIC DNA]</scope>
    <source>
        <strain evidence="1 2">YSPA8</strain>
    </source>
</reference>
<keyword evidence="2" id="KW-1185">Reference proteome</keyword>
<dbReference type="Proteomes" id="UP001291653">
    <property type="component" value="Unassembled WGS sequence"/>
</dbReference>
<evidence type="ECO:0000313" key="1">
    <source>
        <dbReference type="EMBL" id="GLF94089.1"/>
    </source>
</evidence>
<name>A0ABQ5NV46_9ACTN</name>
<comment type="caution">
    <text evidence="1">The sequence shown here is derived from an EMBL/GenBank/DDBJ whole genome shotgun (WGS) entry which is preliminary data.</text>
</comment>
<gene>
    <name evidence="1" type="ORF">SYYSPA8_07350</name>
</gene>
<accession>A0ABQ5NV46</accession>
<sequence>MTMGALRPNQGLQRLFMESGWTLRQFAMAVNRLGTEQGTPLRYREVSVHQWLRGSIPKESVRPLVVEALARRLNRTVTRGEAGFPELPKDSGPRPGSTAALIELGTQDMLPSRRGILGVTLFSVALNVPEWPEVVGRMEAVQSGTTRRIGMKEVEAVRAMTEHFSKIDDLFGGRYGRPSAAAFLVNVVAPCLRAEGPDAVRKAMTSAASGLCYLAGYMAVDEGLQGLAQRYYLSALDLAGAAEDHLAFCTTLRGMSVQAVELGHGRKALRLADSAAAALPKAGPRMRAFLAGQQAHAAAQNGDRVPALKYLQEAEIALEKSAAQAQEFGFGSYNSSYLHYHTGQVRFELGDVAGSVRAMEESDQVRESAFRRSRVRHRAILAERQLQIGHLEKACHTWHLALDDYPSVDSGRVDERIRFMFASLRPYLRNPAARQLHERGREVASKALAA</sequence>
<dbReference type="SUPFAM" id="SSF48452">
    <property type="entry name" value="TPR-like"/>
    <property type="match status" value="1"/>
</dbReference>
<proteinExistence type="predicted"/>